<protein>
    <submittedName>
        <fullName evidence="14">Respiratory burst oxidase homolog protein F isoform X1</fullName>
    </submittedName>
</protein>
<evidence type="ECO:0000313" key="14">
    <source>
        <dbReference type="RefSeq" id="XP_010939170.1"/>
    </source>
</evidence>
<dbReference type="GO" id="GO:0016175">
    <property type="term" value="F:superoxide-generating NAD(P)H oxidase activity"/>
    <property type="evidence" value="ECO:0007669"/>
    <property type="project" value="UniProtKB-ARBA"/>
</dbReference>
<dbReference type="Pfam" id="PF08022">
    <property type="entry name" value="FAD_binding_8"/>
    <property type="match status" value="1"/>
</dbReference>
<dbReference type="InterPro" id="IPR013130">
    <property type="entry name" value="Fe3_Rdtase_TM_dom"/>
</dbReference>
<dbReference type="PANTHER" id="PTHR11972">
    <property type="entry name" value="NADPH OXIDASE"/>
    <property type="match status" value="1"/>
</dbReference>
<organism evidence="13 14">
    <name type="scientific">Elaeis guineensis var. tenera</name>
    <name type="common">Oil palm</name>
    <dbReference type="NCBI Taxonomy" id="51953"/>
    <lineage>
        <taxon>Eukaryota</taxon>
        <taxon>Viridiplantae</taxon>
        <taxon>Streptophyta</taxon>
        <taxon>Embryophyta</taxon>
        <taxon>Tracheophyta</taxon>
        <taxon>Spermatophyta</taxon>
        <taxon>Magnoliopsida</taxon>
        <taxon>Liliopsida</taxon>
        <taxon>Arecaceae</taxon>
        <taxon>Arecoideae</taxon>
        <taxon>Cocoseae</taxon>
        <taxon>Elaeidinae</taxon>
        <taxon>Elaeis</taxon>
    </lineage>
</organism>
<dbReference type="GO" id="GO:0046872">
    <property type="term" value="F:metal ion binding"/>
    <property type="evidence" value="ECO:0007669"/>
    <property type="project" value="UniProtKB-KW"/>
</dbReference>
<evidence type="ECO:0000259" key="12">
    <source>
        <dbReference type="PROSITE" id="PS51384"/>
    </source>
</evidence>
<keyword evidence="6" id="KW-0521">NADP</keyword>
<feature type="region of interest" description="Disordered" evidence="10">
    <location>
        <begin position="233"/>
        <end position="254"/>
    </location>
</feature>
<sequence>MEVSVHSLNASPQFRRTLETCPSSTLSSPRFYQENIPAIEIHVHSDSDPNYACFSSAHNFCSPIQSSPLMDIRFLFRNSPQNPQNTPHHQLSSFASPAQSSPLMDIRFLFKNSPQNPQNTPHHQLSSFASPTQSSPLMDIRFLFKNSPQNPQNTPHHQLSSFASPQMDVTTAVPSDPTMETGRTRLLPIPPIEMEFIDQNEDGQLGWKEVEKQFDQSDYSPCIDIHGVVERSSPKTAENDLHTSPELHQASDSGFRPPKIRIALEASGRNFHGRITEEEIKQAILYAASLNRLSLSQDEACECARLIKEELDADQGAVELQSTGDNLSKTSPMPGTPASYLSHPKQSLITVLFRAHWRQVWVVLLWLAACLALFVWKFLQYRHRSAFEVMGYCLCTAKGAAETLKLNMALVLLPISRNTMTWLRKRRWINSTIPFNDTINFHKLIAGGIVIGVILHAGTHLACDFPRIVNAKRSVFQRTIAKGFHYRQPSYLEILGTTEGATGIAMVVLMIIAFLLATRPSRRQHASLPWPIRRFAGFNAFWYSHHLLVLVYVLLIIHSMFLFLTKDVTEKTTWMYLVIPVLIYAGERVFRIIRSGIYDVQILKATIYSGEVLSLKLQKPTGFQYCSGMYIFVQCPQISTFEWHPFSLTSAPDDDHLSLHIRSLGDWSYQIYSLFQEALASGKANFPKICIDGPYGAASQDHCKYDNILLIGLGIGATPFISILKDIANGQQGPQLDTVKDIMAHDVKGPTKAYFYWVTREQGSFEWFRDIMKEVSILNRKKGVIEMHNYLTSIFHEGDKRSALISAIQALHFMKSGVDIISKTPVWTQFARPNWFKVFSGLATRHGGERIGVFYCGPENLGRDLERLCHKMTAQTSTRFVFHKEHY</sequence>
<dbReference type="GO" id="GO:0016174">
    <property type="term" value="F:NAD(P)H oxidase H2O2-forming activity"/>
    <property type="evidence" value="ECO:0007669"/>
    <property type="project" value="TreeGrafter"/>
</dbReference>
<dbReference type="OrthoDB" id="167398at2759"/>
<feature type="transmembrane region" description="Helical" evidence="11">
    <location>
        <begin position="444"/>
        <end position="462"/>
    </location>
</feature>
<dbReference type="Gene3D" id="2.40.30.10">
    <property type="entry name" value="Translation factors"/>
    <property type="match status" value="1"/>
</dbReference>
<dbReference type="AlphaFoldDB" id="A0A6I9S919"/>
<keyword evidence="13" id="KW-1185">Reference proteome</keyword>
<reference evidence="14" key="1">
    <citation type="submission" date="2025-08" db="UniProtKB">
        <authorList>
            <consortium name="RefSeq"/>
        </authorList>
    </citation>
    <scope>IDENTIFICATION</scope>
</reference>
<keyword evidence="2" id="KW-0285">Flavoprotein</keyword>
<evidence type="ECO:0000313" key="13">
    <source>
        <dbReference type="Proteomes" id="UP000504607"/>
    </source>
</evidence>
<dbReference type="InterPro" id="IPR000778">
    <property type="entry name" value="Cyt_b245_heavy_chain"/>
</dbReference>
<dbReference type="RefSeq" id="XP_010939170.1">
    <property type="nucleotide sequence ID" value="XM_010940868.3"/>
</dbReference>
<feature type="transmembrane region" description="Helical" evidence="11">
    <location>
        <begin position="540"/>
        <end position="561"/>
    </location>
</feature>
<comment type="subcellular location">
    <subcellularLocation>
        <location evidence="1">Membrane</location>
        <topology evidence="1">Multi-pass membrane protein</topology>
    </subcellularLocation>
</comment>
<dbReference type="InterPro" id="IPR013112">
    <property type="entry name" value="FAD-bd_8"/>
</dbReference>
<evidence type="ECO:0000256" key="4">
    <source>
        <dbReference type="ARBA" id="ARBA00022723"/>
    </source>
</evidence>
<evidence type="ECO:0000256" key="6">
    <source>
        <dbReference type="ARBA" id="ARBA00022857"/>
    </source>
</evidence>
<evidence type="ECO:0000256" key="1">
    <source>
        <dbReference type="ARBA" id="ARBA00004141"/>
    </source>
</evidence>
<keyword evidence="3 11" id="KW-0812">Transmembrane</keyword>
<dbReference type="InterPro" id="IPR017938">
    <property type="entry name" value="Riboflavin_synthase-like_b-brl"/>
</dbReference>
<proteinExistence type="predicted"/>
<dbReference type="GeneID" id="105058082"/>
<dbReference type="PRINTS" id="PR00466">
    <property type="entry name" value="GP91PHOX"/>
</dbReference>
<keyword evidence="5" id="KW-0274">FAD</keyword>
<name>A0A6I9S919_ELAGV</name>
<evidence type="ECO:0000256" key="9">
    <source>
        <dbReference type="ARBA" id="ARBA00023136"/>
    </source>
</evidence>
<evidence type="ECO:0000256" key="7">
    <source>
        <dbReference type="ARBA" id="ARBA00022989"/>
    </source>
</evidence>
<dbReference type="GO" id="GO:0042742">
    <property type="term" value="P:defense response to bacterium"/>
    <property type="evidence" value="ECO:0007669"/>
    <property type="project" value="UniProtKB-ARBA"/>
</dbReference>
<keyword evidence="9 11" id="KW-0472">Membrane</keyword>
<dbReference type="InterPro" id="IPR050369">
    <property type="entry name" value="RBOH/FRE"/>
</dbReference>
<feature type="domain" description="FAD-binding FR-type" evidence="12">
    <location>
        <begin position="595"/>
        <end position="701"/>
    </location>
</feature>
<dbReference type="InterPro" id="IPR013121">
    <property type="entry name" value="Fe_red_NAD-bd_6"/>
</dbReference>
<dbReference type="CDD" id="cd06186">
    <property type="entry name" value="NOX_Duox_like_FAD_NADP"/>
    <property type="match status" value="1"/>
</dbReference>
<dbReference type="InterPro" id="IPR017927">
    <property type="entry name" value="FAD-bd_FR_type"/>
</dbReference>
<evidence type="ECO:0000256" key="11">
    <source>
        <dbReference type="SAM" id="Phobius"/>
    </source>
</evidence>
<dbReference type="SFLD" id="SFLDG01169">
    <property type="entry name" value="NADPH_oxidase_subgroup_(NOX)"/>
    <property type="match status" value="1"/>
</dbReference>
<evidence type="ECO:0000256" key="5">
    <source>
        <dbReference type="ARBA" id="ARBA00022827"/>
    </source>
</evidence>
<evidence type="ECO:0000256" key="8">
    <source>
        <dbReference type="ARBA" id="ARBA00023002"/>
    </source>
</evidence>
<feature type="transmembrane region" description="Helical" evidence="11">
    <location>
        <begin position="500"/>
        <end position="519"/>
    </location>
</feature>
<feature type="transmembrane region" description="Helical" evidence="11">
    <location>
        <begin position="360"/>
        <end position="379"/>
    </location>
</feature>
<dbReference type="PANTHER" id="PTHR11972:SF127">
    <property type="entry name" value="RESPIRATORY BURST OXIDASE HOMOLOG PROTEIN A-LIKE"/>
    <property type="match status" value="1"/>
</dbReference>
<feature type="compositionally biased region" description="Basic and acidic residues" evidence="10">
    <location>
        <begin position="233"/>
        <end position="245"/>
    </location>
</feature>
<evidence type="ECO:0000256" key="3">
    <source>
        <dbReference type="ARBA" id="ARBA00022692"/>
    </source>
</evidence>
<gene>
    <name evidence="14" type="primary">LOC105058082</name>
</gene>
<keyword evidence="7 11" id="KW-1133">Transmembrane helix</keyword>
<evidence type="ECO:0000256" key="10">
    <source>
        <dbReference type="SAM" id="MobiDB-lite"/>
    </source>
</evidence>
<dbReference type="PROSITE" id="PS51384">
    <property type="entry name" value="FAD_FR"/>
    <property type="match status" value="1"/>
</dbReference>
<dbReference type="Gene3D" id="3.40.50.80">
    <property type="entry name" value="Nucleotide-binding domain of ferredoxin-NADP reductase (FNR) module"/>
    <property type="match status" value="1"/>
</dbReference>
<dbReference type="GO" id="GO:0005886">
    <property type="term" value="C:plasma membrane"/>
    <property type="evidence" value="ECO:0007669"/>
    <property type="project" value="TreeGrafter"/>
</dbReference>
<dbReference type="SUPFAM" id="SSF63380">
    <property type="entry name" value="Riboflavin synthase domain-like"/>
    <property type="match status" value="1"/>
</dbReference>
<dbReference type="InParanoid" id="A0A6I9S919"/>
<dbReference type="SUPFAM" id="SSF52343">
    <property type="entry name" value="Ferredoxin reductase-like, C-terminal NADP-linked domain"/>
    <property type="match status" value="1"/>
</dbReference>
<dbReference type="FunFam" id="2.40.30.10:FF:000059">
    <property type="entry name" value="dual oxidase isoform X1"/>
    <property type="match status" value="1"/>
</dbReference>
<dbReference type="KEGG" id="egu:105058082"/>
<accession>A0A6I9S919</accession>
<keyword evidence="8" id="KW-0560">Oxidoreductase</keyword>
<dbReference type="Proteomes" id="UP000504607">
    <property type="component" value="Chromosome 15"/>
</dbReference>
<keyword evidence="4" id="KW-0479">Metal-binding</keyword>
<evidence type="ECO:0000256" key="2">
    <source>
        <dbReference type="ARBA" id="ARBA00022630"/>
    </source>
</evidence>
<dbReference type="Pfam" id="PF08030">
    <property type="entry name" value="NAD_binding_6"/>
    <property type="match status" value="1"/>
</dbReference>
<feature type="transmembrane region" description="Helical" evidence="11">
    <location>
        <begin position="573"/>
        <end position="590"/>
    </location>
</feature>
<dbReference type="GO" id="GO:0009653">
    <property type="term" value="P:anatomical structure morphogenesis"/>
    <property type="evidence" value="ECO:0007669"/>
    <property type="project" value="UniProtKB-ARBA"/>
</dbReference>
<dbReference type="InterPro" id="IPR039261">
    <property type="entry name" value="FNR_nucleotide-bd"/>
</dbReference>
<dbReference type="InterPro" id="IPR018247">
    <property type="entry name" value="EF_Hand_1_Ca_BS"/>
</dbReference>
<dbReference type="PROSITE" id="PS00018">
    <property type="entry name" value="EF_HAND_1"/>
    <property type="match status" value="1"/>
</dbReference>
<dbReference type="Pfam" id="PF01794">
    <property type="entry name" value="Ferric_reduct"/>
    <property type="match status" value="1"/>
</dbReference>